<reference evidence="2" key="1">
    <citation type="submission" date="2023-07" db="EMBL/GenBank/DDBJ databases">
        <title>Black Yeasts Isolated from many extreme environments.</title>
        <authorList>
            <person name="Coleine C."/>
            <person name="Stajich J.E."/>
            <person name="Selbmann L."/>
        </authorList>
    </citation>
    <scope>NUCLEOTIDE SEQUENCE</scope>
    <source>
        <strain evidence="2">CCFEE 5485</strain>
    </source>
</reference>
<feature type="compositionally biased region" description="Basic and acidic residues" evidence="1">
    <location>
        <begin position="15"/>
        <end position="53"/>
    </location>
</feature>
<dbReference type="EMBL" id="JAUTXT010000004">
    <property type="protein sequence ID" value="KAK3678604.1"/>
    <property type="molecule type" value="Genomic_DNA"/>
</dbReference>
<sequence length="337" mass="37941">MPRKKSTVKATADGPKQKPEVKEEAKTTPKDYPKQEQEQGAEDKHAGQSDSKAKATNKRKKQASNDEPQKAARRSGRGAPKATPSKLQLLKYMLSKDAEALCRPDDETQHMKTRGNIKTYSSSVMNPYEELMCAIVLSRPISHRLGLRTIRTILNDPYNFTSARATKDSGSEKQHQALWDARTQHKDKTAAQIGELAEVVLQKFTTSNDKEGTEMQKVRDDCNRDVDKERQYLKDNIKGLGNTGLDIFFRRVQWLWDAGYPFVDNRTMQSLHKLGLPDEGEELHELIVQHWSELDTKVVTGSDEDMKKRRALVTVLERATGSDLEGKHEALLAAAAA</sequence>
<gene>
    <name evidence="2" type="ORF">LTR78_001902</name>
</gene>
<feature type="region of interest" description="Disordered" evidence="1">
    <location>
        <begin position="1"/>
        <end position="85"/>
    </location>
</feature>
<comment type="caution">
    <text evidence="2">The sequence shown here is derived from an EMBL/GenBank/DDBJ whole genome shotgun (WGS) entry which is preliminary data.</text>
</comment>
<evidence type="ECO:0000313" key="2">
    <source>
        <dbReference type="EMBL" id="KAK3678604.1"/>
    </source>
</evidence>
<protein>
    <submittedName>
        <fullName evidence="2">Uncharacterized protein</fullName>
    </submittedName>
</protein>
<evidence type="ECO:0000256" key="1">
    <source>
        <dbReference type="SAM" id="MobiDB-lite"/>
    </source>
</evidence>
<name>A0AAE1C5C7_9PEZI</name>
<evidence type="ECO:0000313" key="3">
    <source>
        <dbReference type="Proteomes" id="UP001274830"/>
    </source>
</evidence>
<dbReference type="Proteomes" id="UP001274830">
    <property type="component" value="Unassembled WGS sequence"/>
</dbReference>
<dbReference type="AlphaFoldDB" id="A0AAE1C5C7"/>
<proteinExistence type="predicted"/>
<accession>A0AAE1C5C7</accession>
<organism evidence="2 3">
    <name type="scientific">Recurvomyces mirabilis</name>
    <dbReference type="NCBI Taxonomy" id="574656"/>
    <lineage>
        <taxon>Eukaryota</taxon>
        <taxon>Fungi</taxon>
        <taxon>Dikarya</taxon>
        <taxon>Ascomycota</taxon>
        <taxon>Pezizomycotina</taxon>
        <taxon>Dothideomycetes</taxon>
        <taxon>Dothideomycetidae</taxon>
        <taxon>Mycosphaerellales</taxon>
        <taxon>Teratosphaeriaceae</taxon>
        <taxon>Recurvomyces</taxon>
    </lineage>
</organism>
<keyword evidence="3" id="KW-1185">Reference proteome</keyword>